<dbReference type="FunFam" id="3.40.50.720:FF:000084">
    <property type="entry name" value="Short-chain dehydrogenase reductase"/>
    <property type="match status" value="1"/>
</dbReference>
<dbReference type="GO" id="GO:0004316">
    <property type="term" value="F:3-oxoacyl-[acyl-carrier-protein] reductase (NADPH) activity"/>
    <property type="evidence" value="ECO:0007669"/>
    <property type="project" value="UniProtKB-EC"/>
</dbReference>
<proteinExistence type="inferred from homology"/>
<dbReference type="PRINTS" id="PR00081">
    <property type="entry name" value="GDHRDH"/>
</dbReference>
<name>A0A644TGH2_9ZZZZ</name>
<dbReference type="GO" id="GO:0006633">
    <property type="term" value="P:fatty acid biosynthetic process"/>
    <property type="evidence" value="ECO:0007669"/>
    <property type="project" value="TreeGrafter"/>
</dbReference>
<accession>A0A644TGH2</accession>
<dbReference type="AlphaFoldDB" id="A0A644TGH2"/>
<dbReference type="EC" id="1.1.1.100" evidence="3"/>
<dbReference type="EMBL" id="VSSQ01000030">
    <property type="protein sequence ID" value="MPL66078.1"/>
    <property type="molecule type" value="Genomic_DNA"/>
</dbReference>
<dbReference type="PRINTS" id="PR00080">
    <property type="entry name" value="SDRFAMILY"/>
</dbReference>
<evidence type="ECO:0000313" key="3">
    <source>
        <dbReference type="EMBL" id="MPL66078.1"/>
    </source>
</evidence>
<dbReference type="GO" id="GO:0048038">
    <property type="term" value="F:quinone binding"/>
    <property type="evidence" value="ECO:0007669"/>
    <property type="project" value="TreeGrafter"/>
</dbReference>
<dbReference type="PROSITE" id="PS00061">
    <property type="entry name" value="ADH_SHORT"/>
    <property type="match status" value="1"/>
</dbReference>
<comment type="similarity">
    <text evidence="1">Belongs to the short-chain dehydrogenases/reductases (SDR) family.</text>
</comment>
<dbReference type="PANTHER" id="PTHR42760">
    <property type="entry name" value="SHORT-CHAIN DEHYDROGENASES/REDUCTASES FAMILY MEMBER"/>
    <property type="match status" value="1"/>
</dbReference>
<dbReference type="SUPFAM" id="SSF51735">
    <property type="entry name" value="NAD(P)-binding Rossmann-fold domains"/>
    <property type="match status" value="1"/>
</dbReference>
<dbReference type="InterPro" id="IPR036291">
    <property type="entry name" value="NAD(P)-bd_dom_sf"/>
</dbReference>
<evidence type="ECO:0000256" key="1">
    <source>
        <dbReference type="ARBA" id="ARBA00006484"/>
    </source>
</evidence>
<dbReference type="Gene3D" id="3.40.50.720">
    <property type="entry name" value="NAD(P)-binding Rossmann-like Domain"/>
    <property type="match status" value="1"/>
</dbReference>
<dbReference type="NCBIfam" id="NF005559">
    <property type="entry name" value="PRK07231.1"/>
    <property type="match status" value="1"/>
</dbReference>
<protein>
    <submittedName>
        <fullName evidence="3">3-oxoacyl-[acyl-carrier-protein] reductase FabG</fullName>
        <ecNumber evidence="3">1.1.1.100</ecNumber>
    </submittedName>
</protein>
<gene>
    <name evidence="3" type="primary">fabG_10</name>
    <name evidence="3" type="ORF">SDC9_11746</name>
</gene>
<reference evidence="3" key="1">
    <citation type="submission" date="2019-08" db="EMBL/GenBank/DDBJ databases">
        <authorList>
            <person name="Kucharzyk K."/>
            <person name="Murdoch R.W."/>
            <person name="Higgins S."/>
            <person name="Loffler F."/>
        </authorList>
    </citation>
    <scope>NUCLEOTIDE SEQUENCE</scope>
</reference>
<dbReference type="InterPro" id="IPR020904">
    <property type="entry name" value="Sc_DH/Rdtase_CS"/>
</dbReference>
<organism evidence="3">
    <name type="scientific">bioreactor metagenome</name>
    <dbReference type="NCBI Taxonomy" id="1076179"/>
    <lineage>
        <taxon>unclassified sequences</taxon>
        <taxon>metagenomes</taxon>
        <taxon>ecological metagenomes</taxon>
    </lineage>
</organism>
<evidence type="ECO:0000256" key="2">
    <source>
        <dbReference type="ARBA" id="ARBA00023002"/>
    </source>
</evidence>
<dbReference type="PANTHER" id="PTHR42760:SF133">
    <property type="entry name" value="3-OXOACYL-[ACYL-CARRIER-PROTEIN] REDUCTASE"/>
    <property type="match status" value="1"/>
</dbReference>
<dbReference type="InterPro" id="IPR002347">
    <property type="entry name" value="SDR_fam"/>
</dbReference>
<dbReference type="Pfam" id="PF13561">
    <property type="entry name" value="adh_short_C2"/>
    <property type="match status" value="1"/>
</dbReference>
<sequence>MIGPRFEGKVALITGAGQGIGRQIAIDLAEEGAKVIVCDIKAEYADEVVKEIRDKNGKASSEICDVSDRAQIDELVSRVIASYGRLDIVVNNAGILIPATIEETTDKLIDDTININLKAVLWLIRAVTPVMKKAKYGKIINIASITGKNGDNTSTFVYGATKGAVMSITRSVARQLGPHGVTCNAVAPHAIMTKMMTYWDDTKKRSISDKIPVRRLGTPSDVSRAVLFLAADESSFINGEVVNINGGYYMD</sequence>
<dbReference type="CDD" id="cd05233">
    <property type="entry name" value="SDR_c"/>
    <property type="match status" value="1"/>
</dbReference>
<keyword evidence="2 3" id="KW-0560">Oxidoreductase</keyword>
<comment type="caution">
    <text evidence="3">The sequence shown here is derived from an EMBL/GenBank/DDBJ whole genome shotgun (WGS) entry which is preliminary data.</text>
</comment>